<dbReference type="SMART" id="SM01321">
    <property type="entry name" value="Y1_Tnp"/>
    <property type="match status" value="1"/>
</dbReference>
<dbReference type="Gene3D" id="3.30.70.1290">
    <property type="entry name" value="Transposase IS200-like"/>
    <property type="match status" value="1"/>
</dbReference>
<dbReference type="GO" id="GO:0003677">
    <property type="term" value="F:DNA binding"/>
    <property type="evidence" value="ECO:0007669"/>
    <property type="project" value="InterPro"/>
</dbReference>
<dbReference type="GO" id="GO:0006313">
    <property type="term" value="P:DNA transposition"/>
    <property type="evidence" value="ECO:0007669"/>
    <property type="project" value="InterPro"/>
</dbReference>
<gene>
    <name evidence="2" type="ORF">A3C20_02740</name>
</gene>
<feature type="domain" description="Transposase IS200-like" evidence="1">
    <location>
        <begin position="8"/>
        <end position="146"/>
    </location>
</feature>
<evidence type="ECO:0000313" key="2">
    <source>
        <dbReference type="EMBL" id="OGG69344.1"/>
    </source>
</evidence>
<dbReference type="PANTHER" id="PTHR34322:SF2">
    <property type="entry name" value="TRANSPOSASE IS200-LIKE DOMAIN-CONTAINING PROTEIN"/>
    <property type="match status" value="1"/>
</dbReference>
<comment type="caution">
    <text evidence="2">The sequence shown here is derived from an EMBL/GenBank/DDBJ whole genome shotgun (WGS) entry which is preliminary data.</text>
</comment>
<evidence type="ECO:0000313" key="3">
    <source>
        <dbReference type="Proteomes" id="UP000176914"/>
    </source>
</evidence>
<evidence type="ECO:0000259" key="1">
    <source>
        <dbReference type="SMART" id="SM01321"/>
    </source>
</evidence>
<dbReference type="SUPFAM" id="SSF143422">
    <property type="entry name" value="Transposase IS200-like"/>
    <property type="match status" value="1"/>
</dbReference>
<dbReference type="InterPro" id="IPR036515">
    <property type="entry name" value="Transposase_17_sf"/>
</dbReference>
<dbReference type="EMBL" id="MFLL01000014">
    <property type="protein sequence ID" value="OGG69344.1"/>
    <property type="molecule type" value="Genomic_DNA"/>
</dbReference>
<reference evidence="2 3" key="1">
    <citation type="journal article" date="2016" name="Nat. Commun.">
        <title>Thousands of microbial genomes shed light on interconnected biogeochemical processes in an aquifer system.</title>
        <authorList>
            <person name="Anantharaman K."/>
            <person name="Brown C.T."/>
            <person name="Hug L.A."/>
            <person name="Sharon I."/>
            <person name="Castelle C.J."/>
            <person name="Probst A.J."/>
            <person name="Thomas B.C."/>
            <person name="Singh A."/>
            <person name="Wilkins M.J."/>
            <person name="Karaoz U."/>
            <person name="Brodie E.L."/>
            <person name="Williams K.H."/>
            <person name="Hubbard S.S."/>
            <person name="Banfield J.F."/>
        </authorList>
    </citation>
    <scope>NUCLEOTIDE SEQUENCE [LARGE SCALE GENOMIC DNA]</scope>
</reference>
<dbReference type="AlphaFoldDB" id="A0A1F6E6L6"/>
<name>A0A1F6E6L6_9BACT</name>
<dbReference type="PANTHER" id="PTHR34322">
    <property type="entry name" value="TRANSPOSASE, Y1_TNP DOMAIN-CONTAINING"/>
    <property type="match status" value="1"/>
</dbReference>
<proteinExistence type="predicted"/>
<dbReference type="GO" id="GO:0004803">
    <property type="term" value="F:transposase activity"/>
    <property type="evidence" value="ECO:0007669"/>
    <property type="project" value="InterPro"/>
</dbReference>
<dbReference type="Pfam" id="PF01797">
    <property type="entry name" value="Y1_Tnp"/>
    <property type="match status" value="1"/>
</dbReference>
<sequence length="229" mass="26326">MARRMSFEFGEWYHCYNRGVDKRKIFENESDANRFLMLLYLANSTNPVQLFHDENPGLKKALAAERGPQIVAVGAYCLMPNHYHLLLKEIVDDGITSFMRKIGTAYTMYFNRKYGRTGHLFSGPFRAKRIGTDRYFQQALRYIHCNPAEIYEGGWKVGKVRNIASLERKLVDFPYSSLKSFVGGGIAHPILSRDGLELAEKVSASAMLRDARDYYASQMKPDEVRPHRV</sequence>
<organism evidence="2 3">
    <name type="scientific">Candidatus Kaiserbacteria bacterium RIFCSPHIGHO2_02_FULL_55_25</name>
    <dbReference type="NCBI Taxonomy" id="1798498"/>
    <lineage>
        <taxon>Bacteria</taxon>
        <taxon>Candidatus Kaiseribacteriota</taxon>
    </lineage>
</organism>
<protein>
    <recommendedName>
        <fullName evidence="1">Transposase IS200-like domain-containing protein</fullName>
    </recommendedName>
</protein>
<dbReference type="InterPro" id="IPR002686">
    <property type="entry name" value="Transposase_17"/>
</dbReference>
<accession>A0A1F6E6L6</accession>
<dbReference type="Proteomes" id="UP000176914">
    <property type="component" value="Unassembled WGS sequence"/>
</dbReference>